<dbReference type="AlphaFoldDB" id="A0AAP0ERD9"/>
<evidence type="ECO:0000313" key="2">
    <source>
        <dbReference type="Proteomes" id="UP001420932"/>
    </source>
</evidence>
<keyword evidence="2" id="KW-1185">Reference proteome</keyword>
<organism evidence="1 2">
    <name type="scientific">Stephania yunnanensis</name>
    <dbReference type="NCBI Taxonomy" id="152371"/>
    <lineage>
        <taxon>Eukaryota</taxon>
        <taxon>Viridiplantae</taxon>
        <taxon>Streptophyta</taxon>
        <taxon>Embryophyta</taxon>
        <taxon>Tracheophyta</taxon>
        <taxon>Spermatophyta</taxon>
        <taxon>Magnoliopsida</taxon>
        <taxon>Ranunculales</taxon>
        <taxon>Menispermaceae</taxon>
        <taxon>Menispermoideae</taxon>
        <taxon>Cissampelideae</taxon>
        <taxon>Stephania</taxon>
    </lineage>
</organism>
<comment type="caution">
    <text evidence="1">The sequence shown here is derived from an EMBL/GenBank/DDBJ whole genome shotgun (WGS) entry which is preliminary data.</text>
</comment>
<protein>
    <submittedName>
        <fullName evidence="1">Uncharacterized protein</fullName>
    </submittedName>
</protein>
<sequence length="50" mass="5886">MSFLALLQNQIRIQEISKPRNRFAIIRRCRPVGIRITVRNNLELGQNQIP</sequence>
<name>A0AAP0ERD9_9MAGN</name>
<reference evidence="1 2" key="1">
    <citation type="submission" date="2024-01" db="EMBL/GenBank/DDBJ databases">
        <title>Genome assemblies of Stephania.</title>
        <authorList>
            <person name="Yang L."/>
        </authorList>
    </citation>
    <scope>NUCLEOTIDE SEQUENCE [LARGE SCALE GENOMIC DNA]</scope>
    <source>
        <strain evidence="1">YNDBR</strain>
        <tissue evidence="1">Leaf</tissue>
    </source>
</reference>
<gene>
    <name evidence="1" type="ORF">Syun_025290</name>
</gene>
<evidence type="ECO:0000313" key="1">
    <source>
        <dbReference type="EMBL" id="KAK9098245.1"/>
    </source>
</evidence>
<accession>A0AAP0ERD9</accession>
<dbReference type="Proteomes" id="UP001420932">
    <property type="component" value="Unassembled WGS sequence"/>
</dbReference>
<proteinExistence type="predicted"/>
<dbReference type="EMBL" id="JBBNAF010000011">
    <property type="protein sequence ID" value="KAK9098245.1"/>
    <property type="molecule type" value="Genomic_DNA"/>
</dbReference>